<evidence type="ECO:0000256" key="5">
    <source>
        <dbReference type="ARBA" id="ARBA00023157"/>
    </source>
</evidence>
<dbReference type="PROSITE" id="PS00573">
    <property type="entry name" value="PYRIDINE_REDOX_2"/>
    <property type="match status" value="1"/>
</dbReference>
<sequence length="304" mass="32844">MYDLIIIGSGPAGLSAAVYGKRAGLNLLIIEEKPMSGGQILNTYEVDNYLGLPGISGFDMGMTFRHHAEKLGAEFLEATVHSVEERGDYKCVYAGNQELETRTVIFATGAEHARLGVPGEEELNGMGVSYCATCDGAFFRGRTVAVVGGGDVALEDAIYLARTCEKVYLIHRRDSLRGAMVLQEELKSLPNVEILYDHVVTEICGEDMVEKLRIKNVKTEAEKDLEAAGIFIAVGIHPNTELLRELVAVGEDGYIPADETGETGRPGIYVAGDIRKKPLRQVVTAVADGANAAVSAGNYCNRFR</sequence>
<name>A0AAE2ZZU2_9FIRM</name>
<dbReference type="EC" id="1.8.1.9" evidence="7"/>
<keyword evidence="11" id="KW-1185">Reference proteome</keyword>
<comment type="cofactor">
    <cofactor evidence="8">
        <name>FAD</name>
        <dbReference type="ChEBI" id="CHEBI:57692"/>
    </cofactor>
    <text evidence="8">Binds 1 FAD per subunit.</text>
</comment>
<dbReference type="GO" id="GO:0019430">
    <property type="term" value="P:removal of superoxide radicals"/>
    <property type="evidence" value="ECO:0007669"/>
    <property type="project" value="UniProtKB-UniRule"/>
</dbReference>
<dbReference type="NCBIfam" id="TIGR01292">
    <property type="entry name" value="TRX_reduct"/>
    <property type="match status" value="1"/>
</dbReference>
<evidence type="ECO:0000256" key="1">
    <source>
        <dbReference type="ARBA" id="ARBA00009333"/>
    </source>
</evidence>
<evidence type="ECO:0000259" key="9">
    <source>
        <dbReference type="Pfam" id="PF07992"/>
    </source>
</evidence>
<dbReference type="InterPro" id="IPR023753">
    <property type="entry name" value="FAD/NAD-binding_dom"/>
</dbReference>
<dbReference type="SUPFAM" id="SSF51905">
    <property type="entry name" value="FAD/NAD(P)-binding domain"/>
    <property type="match status" value="1"/>
</dbReference>
<comment type="caution">
    <text evidence="10">The sequence shown here is derived from an EMBL/GenBank/DDBJ whole genome shotgun (WGS) entry which is preliminary data.</text>
</comment>
<keyword evidence="8" id="KW-0521">NADP</keyword>
<dbReference type="PRINTS" id="PR00368">
    <property type="entry name" value="FADPNR"/>
</dbReference>
<dbReference type="GO" id="GO:0004791">
    <property type="term" value="F:thioredoxin-disulfide reductase (NADPH) activity"/>
    <property type="evidence" value="ECO:0007669"/>
    <property type="project" value="UniProtKB-UniRule"/>
</dbReference>
<comment type="subunit">
    <text evidence="7">Homodimer.</text>
</comment>
<evidence type="ECO:0000256" key="7">
    <source>
        <dbReference type="RuleBase" id="RU003880"/>
    </source>
</evidence>
<dbReference type="RefSeq" id="WP_117465499.1">
    <property type="nucleotide sequence ID" value="NZ_JAJEPV010000006.1"/>
</dbReference>
<dbReference type="PANTHER" id="PTHR48105">
    <property type="entry name" value="THIOREDOXIN REDUCTASE 1-RELATED-RELATED"/>
    <property type="match status" value="1"/>
</dbReference>
<dbReference type="InterPro" id="IPR036188">
    <property type="entry name" value="FAD/NAD-bd_sf"/>
</dbReference>
<evidence type="ECO:0000256" key="2">
    <source>
        <dbReference type="ARBA" id="ARBA00022630"/>
    </source>
</evidence>
<dbReference type="EMBL" id="JAJEPV010000006">
    <property type="protein sequence ID" value="MCC2118659.1"/>
    <property type="molecule type" value="Genomic_DNA"/>
</dbReference>
<keyword evidence="4 7" id="KW-0560">Oxidoreductase</keyword>
<feature type="domain" description="FAD/NAD(P)-binding" evidence="9">
    <location>
        <begin position="2"/>
        <end position="289"/>
    </location>
</feature>
<dbReference type="InterPro" id="IPR050097">
    <property type="entry name" value="Ferredoxin-NADP_redctase_2"/>
</dbReference>
<gene>
    <name evidence="10" type="primary">trxB</name>
    <name evidence="10" type="ORF">LKD75_03455</name>
</gene>
<evidence type="ECO:0000256" key="6">
    <source>
        <dbReference type="ARBA" id="ARBA00023284"/>
    </source>
</evidence>
<dbReference type="GO" id="GO:0005737">
    <property type="term" value="C:cytoplasm"/>
    <property type="evidence" value="ECO:0007669"/>
    <property type="project" value="InterPro"/>
</dbReference>
<evidence type="ECO:0000256" key="4">
    <source>
        <dbReference type="ARBA" id="ARBA00023002"/>
    </source>
</evidence>
<keyword evidence="3 7" id="KW-0274">FAD</keyword>
<keyword evidence="6 7" id="KW-0676">Redox-active center</keyword>
<evidence type="ECO:0000313" key="10">
    <source>
        <dbReference type="EMBL" id="MCC2118659.1"/>
    </source>
</evidence>
<dbReference type="AlphaFoldDB" id="A0AAE2ZZU2"/>
<organism evidence="10 11">
    <name type="scientific">Waltera acetigignens</name>
    <dbReference type="NCBI Taxonomy" id="2981769"/>
    <lineage>
        <taxon>Bacteria</taxon>
        <taxon>Bacillati</taxon>
        <taxon>Bacillota</taxon>
        <taxon>Clostridia</taxon>
        <taxon>Lachnospirales</taxon>
        <taxon>Lachnospiraceae</taxon>
        <taxon>Waltera</taxon>
    </lineage>
</organism>
<dbReference type="Proteomes" id="UP001197795">
    <property type="component" value="Unassembled WGS sequence"/>
</dbReference>
<evidence type="ECO:0000256" key="3">
    <source>
        <dbReference type="ARBA" id="ARBA00022827"/>
    </source>
</evidence>
<reference evidence="10 11" key="1">
    <citation type="submission" date="2021-10" db="EMBL/GenBank/DDBJ databases">
        <title>Anaerobic single-cell dispensing facilitates the cultivation of human gut bacteria.</title>
        <authorList>
            <person name="Afrizal A."/>
        </authorList>
    </citation>
    <scope>NUCLEOTIDE SEQUENCE [LARGE SCALE GENOMIC DNA]</scope>
    <source>
        <strain evidence="10 11">CLA-AA-H273</strain>
    </source>
</reference>
<dbReference type="PRINTS" id="PR00469">
    <property type="entry name" value="PNDRDTASEII"/>
</dbReference>
<keyword evidence="2 7" id="KW-0285">Flavoprotein</keyword>
<evidence type="ECO:0000313" key="11">
    <source>
        <dbReference type="Proteomes" id="UP001197795"/>
    </source>
</evidence>
<accession>A0AAE2ZZU2</accession>
<keyword evidence="5" id="KW-1015">Disulfide bond</keyword>
<comment type="similarity">
    <text evidence="1 7">Belongs to the class-II pyridine nucleotide-disulfide oxidoreductase family.</text>
</comment>
<protein>
    <recommendedName>
        <fullName evidence="7">Thioredoxin reductase</fullName>
        <ecNumber evidence="7">1.8.1.9</ecNumber>
    </recommendedName>
</protein>
<dbReference type="Gene3D" id="3.50.50.60">
    <property type="entry name" value="FAD/NAD(P)-binding domain"/>
    <property type="match status" value="2"/>
</dbReference>
<proteinExistence type="inferred from homology"/>
<dbReference type="Pfam" id="PF07992">
    <property type="entry name" value="Pyr_redox_2"/>
    <property type="match status" value="1"/>
</dbReference>
<dbReference type="InterPro" id="IPR008255">
    <property type="entry name" value="Pyr_nucl-diS_OxRdtase_2_AS"/>
</dbReference>
<comment type="catalytic activity">
    <reaction evidence="7">
        <text>[thioredoxin]-dithiol + NADP(+) = [thioredoxin]-disulfide + NADPH + H(+)</text>
        <dbReference type="Rhea" id="RHEA:20345"/>
        <dbReference type="Rhea" id="RHEA-COMP:10698"/>
        <dbReference type="Rhea" id="RHEA-COMP:10700"/>
        <dbReference type="ChEBI" id="CHEBI:15378"/>
        <dbReference type="ChEBI" id="CHEBI:29950"/>
        <dbReference type="ChEBI" id="CHEBI:50058"/>
        <dbReference type="ChEBI" id="CHEBI:57783"/>
        <dbReference type="ChEBI" id="CHEBI:58349"/>
        <dbReference type="EC" id="1.8.1.9"/>
    </reaction>
</comment>
<evidence type="ECO:0000256" key="8">
    <source>
        <dbReference type="RuleBase" id="RU003881"/>
    </source>
</evidence>
<dbReference type="InterPro" id="IPR005982">
    <property type="entry name" value="Thioredox_Rdtase"/>
</dbReference>